<sequence>MKTRLIQELKRLIRAWLLRSTRNRPEVYLTFDDGPHPVGTPALLDVLRRHEVPATFFLIGTAAERFPDAVDAIVADEHLIGNHSLTHRHFGQLGSLGQWRQMRAAERILRRHDRLRGRPFRAPQGRFRPLFGLWLALRGRGPIHWSLDSGDGGFTDVDELVEHLREHPPGPGDVLLFHDDSPVTPRALERLLPEWKAAGLTFARLPGWEVGR</sequence>
<dbReference type="SUPFAM" id="SSF88713">
    <property type="entry name" value="Glycoside hydrolase/deacetylase"/>
    <property type="match status" value="1"/>
</dbReference>
<dbReference type="Pfam" id="PF01522">
    <property type="entry name" value="Polysacc_deac_1"/>
    <property type="match status" value="1"/>
</dbReference>
<dbReference type="GO" id="GO:0016810">
    <property type="term" value="F:hydrolase activity, acting on carbon-nitrogen (but not peptide) bonds"/>
    <property type="evidence" value="ECO:0007669"/>
    <property type="project" value="InterPro"/>
</dbReference>
<dbReference type="Proteomes" id="UP000198611">
    <property type="component" value="Unassembled WGS sequence"/>
</dbReference>
<dbReference type="PANTHER" id="PTHR10587">
    <property type="entry name" value="GLYCOSYL TRANSFERASE-RELATED"/>
    <property type="match status" value="1"/>
</dbReference>
<dbReference type="EMBL" id="FOMJ01000001">
    <property type="protein sequence ID" value="SFC98313.1"/>
    <property type="molecule type" value="Genomic_DNA"/>
</dbReference>
<gene>
    <name evidence="2" type="ORF">SAMN05660831_00327</name>
</gene>
<dbReference type="InterPro" id="IPR002509">
    <property type="entry name" value="NODB_dom"/>
</dbReference>
<evidence type="ECO:0000313" key="2">
    <source>
        <dbReference type="EMBL" id="SFC98313.1"/>
    </source>
</evidence>
<name>A0A1I1NU99_9GAMM</name>
<dbReference type="Gene3D" id="3.20.20.370">
    <property type="entry name" value="Glycoside hydrolase/deacetylase"/>
    <property type="match status" value="1"/>
</dbReference>
<dbReference type="PANTHER" id="PTHR10587:SF137">
    <property type="entry name" value="4-DEOXY-4-FORMAMIDO-L-ARABINOSE-PHOSPHOUNDECAPRENOL DEFORMYLASE ARND-RELATED"/>
    <property type="match status" value="1"/>
</dbReference>
<dbReference type="PROSITE" id="PS51677">
    <property type="entry name" value="NODB"/>
    <property type="match status" value="1"/>
</dbReference>
<organism evidence="2 3">
    <name type="scientific">Thiohalospira halophila DSM 15071</name>
    <dbReference type="NCBI Taxonomy" id="1123397"/>
    <lineage>
        <taxon>Bacteria</taxon>
        <taxon>Pseudomonadati</taxon>
        <taxon>Pseudomonadota</taxon>
        <taxon>Gammaproteobacteria</taxon>
        <taxon>Thiohalospirales</taxon>
        <taxon>Thiohalospiraceae</taxon>
        <taxon>Thiohalospira</taxon>
    </lineage>
</organism>
<dbReference type="InterPro" id="IPR011330">
    <property type="entry name" value="Glyco_hydro/deAcase_b/a-brl"/>
</dbReference>
<dbReference type="OrthoDB" id="276604at2"/>
<proteinExistence type="predicted"/>
<dbReference type="GO" id="GO:0005975">
    <property type="term" value="P:carbohydrate metabolic process"/>
    <property type="evidence" value="ECO:0007669"/>
    <property type="project" value="InterPro"/>
</dbReference>
<dbReference type="CDD" id="cd10917">
    <property type="entry name" value="CE4_NodB_like_6s_7s"/>
    <property type="match status" value="1"/>
</dbReference>
<evidence type="ECO:0000259" key="1">
    <source>
        <dbReference type="PROSITE" id="PS51677"/>
    </source>
</evidence>
<evidence type="ECO:0000313" key="3">
    <source>
        <dbReference type="Proteomes" id="UP000198611"/>
    </source>
</evidence>
<dbReference type="STRING" id="1123397.SAMN05660831_00327"/>
<protein>
    <submittedName>
        <fullName evidence="2">Peptidoglycan/xylan/chitin deacetylase, PgdA/CDA1 family</fullName>
    </submittedName>
</protein>
<reference evidence="2 3" key="1">
    <citation type="submission" date="2016-10" db="EMBL/GenBank/DDBJ databases">
        <authorList>
            <person name="de Groot N.N."/>
        </authorList>
    </citation>
    <scope>NUCLEOTIDE SEQUENCE [LARGE SCALE GENOMIC DNA]</scope>
    <source>
        <strain evidence="2 3">HL3</strain>
    </source>
</reference>
<dbReference type="InterPro" id="IPR050248">
    <property type="entry name" value="Polysacc_deacetylase_ArnD"/>
</dbReference>
<dbReference type="RefSeq" id="WP_093427002.1">
    <property type="nucleotide sequence ID" value="NZ_FOMJ01000001.1"/>
</dbReference>
<keyword evidence="3" id="KW-1185">Reference proteome</keyword>
<dbReference type="AlphaFoldDB" id="A0A1I1NU99"/>
<accession>A0A1I1NU99</accession>
<feature type="domain" description="NodB homology" evidence="1">
    <location>
        <begin position="25"/>
        <end position="203"/>
    </location>
</feature>